<feature type="domain" description="TLDc" evidence="2">
    <location>
        <begin position="2"/>
        <end position="159"/>
    </location>
</feature>
<dbReference type="Gene3D" id="3.40.50.300">
    <property type="entry name" value="P-loop containing nucleotide triphosphate hydrolases"/>
    <property type="match status" value="1"/>
</dbReference>
<dbReference type="CDD" id="cd00882">
    <property type="entry name" value="Ras_like_GTPase"/>
    <property type="match status" value="1"/>
</dbReference>
<name>A0A444U8F3_ACIRT</name>
<dbReference type="Pfam" id="PF07534">
    <property type="entry name" value="TLD"/>
    <property type="match status" value="1"/>
</dbReference>
<dbReference type="Proteomes" id="UP000289886">
    <property type="component" value="Unassembled WGS sequence"/>
</dbReference>
<evidence type="ECO:0000313" key="4">
    <source>
        <dbReference type="Proteomes" id="UP000289886"/>
    </source>
</evidence>
<sequence length="580" mass="64597">MSTIAPRLSKQKEKLLLELFQDNVEFCLLYKGSFHGFRESELKSRCAKQGRTVIVGYLESGLIVGGYTSQSFISQSKAIKDEEAFIFTIDETKSSCFPVKKPENAVNFSTGFNFGGAFFFGNPKNFNMNYIAISSNENYESALPEGQHSLQDVEVYRVQDVGDLLDSPWRDVSWTNKLFEKTSITWYKPSVDSVSHARVLLVGPVGAGKSSFISSVNSVFCNKVFNLAMVGTGPGSFTKRLKSYNIRAERGGDGTALVFCDMMGLGETKSSGVKVKDIMSVLKGHVQDGYQFIPSQAIEPGATKYIQKPALKDKIHCVAFVLDACKLDSYHKHVEETFQELRSEISDVGVHQVALLTHIDEVCHAVGEDVKYVYRSRFIQQQLKSYNIRAERGGDGTALVFCDMMGLGETKSSGVKVKDIMSVLKGHVQDGYQFIPSQAIEPGATKYIQKPALKDKIHCVAFVLDACKLDIYHKHVEETFQELRSEISDVGVHQVALLTHIDEVCHAVGEDVKYVYRSRFIQQQIQKAAKLLGMSVSCIVPVKNYSSELELNDNTDELILSAVNLMLLHADAFLDEHDIE</sequence>
<gene>
    <name evidence="3" type="ORF">EOD39_7007</name>
</gene>
<proteinExistence type="inferred from homology"/>
<dbReference type="PANTHER" id="PTHR14241">
    <property type="entry name" value="INTERFERON-INDUCED PROTEIN 44"/>
    <property type="match status" value="1"/>
</dbReference>
<evidence type="ECO:0000313" key="3">
    <source>
        <dbReference type="EMBL" id="RXM31430.1"/>
    </source>
</evidence>
<dbReference type="SMART" id="SM00584">
    <property type="entry name" value="TLDc"/>
    <property type="match status" value="1"/>
</dbReference>
<dbReference type="EMBL" id="SCEB01215083">
    <property type="protein sequence ID" value="RXM31430.1"/>
    <property type="molecule type" value="Genomic_DNA"/>
</dbReference>
<keyword evidence="4" id="KW-1185">Reference proteome</keyword>
<comment type="caution">
    <text evidence="3">The sequence shown here is derived from an EMBL/GenBank/DDBJ whole genome shotgun (WGS) entry which is preliminary data.</text>
</comment>
<comment type="similarity">
    <text evidence="1">Belongs to the IFI44 family.</text>
</comment>
<reference evidence="3 4" key="1">
    <citation type="submission" date="2019-01" db="EMBL/GenBank/DDBJ databases">
        <title>Draft Genome and Complete Hox-Cluster Characterization of the Sterlet Sturgeon (Acipenser ruthenus).</title>
        <authorList>
            <person name="Wei Q."/>
        </authorList>
    </citation>
    <scope>NUCLEOTIDE SEQUENCE [LARGE SCALE GENOMIC DNA]</scope>
    <source>
        <strain evidence="3">WHYD16114868_AA</strain>
        <tissue evidence="3">Blood</tissue>
    </source>
</reference>
<dbReference type="InterPro" id="IPR006571">
    <property type="entry name" value="TLDc_dom"/>
</dbReference>
<accession>A0A444U8F3</accession>
<dbReference type="InterPro" id="IPR027417">
    <property type="entry name" value="P-loop_NTPase"/>
</dbReference>
<protein>
    <recommendedName>
        <fullName evidence="2">TLDc domain-containing protein</fullName>
    </recommendedName>
</protein>
<evidence type="ECO:0000259" key="2">
    <source>
        <dbReference type="PROSITE" id="PS51886"/>
    </source>
</evidence>
<dbReference type="AlphaFoldDB" id="A0A444U8F3"/>
<dbReference type="PROSITE" id="PS51886">
    <property type="entry name" value="TLDC"/>
    <property type="match status" value="1"/>
</dbReference>
<dbReference type="PANTHER" id="PTHR14241:SF28">
    <property type="entry name" value="INTERFERON-INDUCED PROTEIN 44-LIKE"/>
    <property type="match status" value="1"/>
</dbReference>
<evidence type="ECO:0000256" key="1">
    <source>
        <dbReference type="ARBA" id="ARBA00009243"/>
    </source>
</evidence>
<organism evidence="3 4">
    <name type="scientific">Acipenser ruthenus</name>
    <name type="common">Sterlet sturgeon</name>
    <dbReference type="NCBI Taxonomy" id="7906"/>
    <lineage>
        <taxon>Eukaryota</taxon>
        <taxon>Metazoa</taxon>
        <taxon>Chordata</taxon>
        <taxon>Craniata</taxon>
        <taxon>Vertebrata</taxon>
        <taxon>Euteleostomi</taxon>
        <taxon>Actinopterygii</taxon>
        <taxon>Chondrostei</taxon>
        <taxon>Acipenseriformes</taxon>
        <taxon>Acipenseridae</taxon>
        <taxon>Acipenser</taxon>
    </lineage>
</organism>
<dbReference type="SUPFAM" id="SSF52540">
    <property type="entry name" value="P-loop containing nucleoside triphosphate hydrolases"/>
    <property type="match status" value="1"/>
</dbReference>
<dbReference type="GO" id="GO:0006955">
    <property type="term" value="P:immune response"/>
    <property type="evidence" value="ECO:0007669"/>
    <property type="project" value="TreeGrafter"/>
</dbReference>